<keyword evidence="2" id="KW-0812">Transmembrane</keyword>
<dbReference type="EMBL" id="PVTE01000031">
    <property type="protein sequence ID" value="PRY27822.1"/>
    <property type="molecule type" value="Genomic_DNA"/>
</dbReference>
<name>A0A2T0S341_9BACT</name>
<feature type="compositionally biased region" description="Polar residues" evidence="1">
    <location>
        <begin position="72"/>
        <end position="89"/>
    </location>
</feature>
<dbReference type="OrthoDB" id="1453786at2"/>
<evidence type="ECO:0000259" key="3">
    <source>
        <dbReference type="Pfam" id="PF12508"/>
    </source>
</evidence>
<feature type="compositionally biased region" description="Polar residues" evidence="1">
    <location>
        <begin position="163"/>
        <end position="172"/>
    </location>
</feature>
<evidence type="ECO:0000256" key="1">
    <source>
        <dbReference type="SAM" id="MobiDB-lite"/>
    </source>
</evidence>
<feature type="region of interest" description="Disordered" evidence="1">
    <location>
        <begin position="130"/>
        <end position="187"/>
    </location>
</feature>
<accession>A0A2T0S341</accession>
<feature type="region of interest" description="Disordered" evidence="1">
    <location>
        <begin position="46"/>
        <end position="89"/>
    </location>
</feature>
<feature type="region of interest" description="Disordered" evidence="1">
    <location>
        <begin position="209"/>
        <end position="236"/>
    </location>
</feature>
<organism evidence="4 5">
    <name type="scientific">Spirosoma oryzae</name>
    <dbReference type="NCBI Taxonomy" id="1469603"/>
    <lineage>
        <taxon>Bacteria</taxon>
        <taxon>Pseudomonadati</taxon>
        <taxon>Bacteroidota</taxon>
        <taxon>Cytophagia</taxon>
        <taxon>Cytophagales</taxon>
        <taxon>Cytophagaceae</taxon>
        <taxon>Spirosoma</taxon>
    </lineage>
</organism>
<dbReference type="RefSeq" id="WP_106140434.1">
    <property type="nucleotide sequence ID" value="NZ_PVTE01000031.1"/>
</dbReference>
<sequence length="429" mass="47151">MEPKEKQTIADLFQNKKFLYTLPIFLIAIAGIVYYLMQDTAAAPATTPSALNTSVPSARPDTLDRSKLGLQQEGNPDGSNRLPTGDFQSNVPQGIERLMYDKSATPVPVGYLNSQGRQGMAMPYDTNRTRLRNSRAGGLPGKLNPSHQRNDNGVMGLSERDSQLNGYDTPRSQAVDPQVQARQQAELQQAKQQQAKLLSLLEEYKKDKQIRKKNEEDKTKVDRADPADPVSSLNGIDREKGNNTFYGLYTDDNKKQQQAQLDKEVGTFRAVVYGDQDVVSSGRVRMRLLEPLRVRGGIIPANTIIYGIGSFQAERVAVKISGILYQNHELPVNLSVIDEDGIPGIYVPNIIGQAEARQALSQSANGIQISTYGGSGLNPATMVGNSAATAALQGARQLVQRKTTIQKAHLKNNYYIHLKSTDPGRTEQQ</sequence>
<feature type="transmembrane region" description="Helical" evidence="2">
    <location>
        <begin position="18"/>
        <end position="37"/>
    </location>
</feature>
<evidence type="ECO:0000313" key="4">
    <source>
        <dbReference type="EMBL" id="PRY27822.1"/>
    </source>
</evidence>
<keyword evidence="2" id="KW-0472">Membrane</keyword>
<gene>
    <name evidence="4" type="ORF">CLV58_13140</name>
</gene>
<proteinExistence type="predicted"/>
<feature type="compositionally biased region" description="Basic and acidic residues" evidence="1">
    <location>
        <begin position="209"/>
        <end position="226"/>
    </location>
</feature>
<evidence type="ECO:0000313" key="5">
    <source>
        <dbReference type="Proteomes" id="UP000238375"/>
    </source>
</evidence>
<dbReference type="InterPro" id="IPR055407">
    <property type="entry name" value="TraM_C"/>
</dbReference>
<keyword evidence="5" id="KW-1185">Reference proteome</keyword>
<protein>
    <submittedName>
        <fullName evidence="4">Conjugative transposon TraM protein</fullName>
    </submittedName>
</protein>
<comment type="caution">
    <text evidence="4">The sequence shown here is derived from an EMBL/GenBank/DDBJ whole genome shotgun (WGS) entry which is preliminary data.</text>
</comment>
<reference evidence="4 5" key="1">
    <citation type="submission" date="2018-03" db="EMBL/GenBank/DDBJ databases">
        <title>Genomic Encyclopedia of Archaeal and Bacterial Type Strains, Phase II (KMG-II): from individual species to whole genera.</title>
        <authorList>
            <person name="Goeker M."/>
        </authorList>
    </citation>
    <scope>NUCLEOTIDE SEQUENCE [LARGE SCALE GENOMIC DNA]</scope>
    <source>
        <strain evidence="4 5">DSM 28354</strain>
    </source>
</reference>
<dbReference type="Pfam" id="PF12508">
    <property type="entry name" value="Transposon_TraM"/>
    <property type="match status" value="1"/>
</dbReference>
<evidence type="ECO:0000256" key="2">
    <source>
        <dbReference type="SAM" id="Phobius"/>
    </source>
</evidence>
<keyword evidence="2" id="KW-1133">Transmembrane helix</keyword>
<dbReference type="AlphaFoldDB" id="A0A2T0S341"/>
<feature type="compositionally biased region" description="Low complexity" evidence="1">
    <location>
        <begin position="178"/>
        <end position="187"/>
    </location>
</feature>
<feature type="domain" description="Conjugative transposon TraM C-terminal" evidence="3">
    <location>
        <begin position="269"/>
        <end position="419"/>
    </location>
</feature>
<dbReference type="Proteomes" id="UP000238375">
    <property type="component" value="Unassembled WGS sequence"/>
</dbReference>